<dbReference type="InterPro" id="IPR044807">
    <property type="entry name" value="DRIP1-like"/>
</dbReference>
<reference evidence="2" key="2">
    <citation type="journal article" date="2015" name="Data Brief">
        <title>Shoot transcriptome of the giant reed, Arundo donax.</title>
        <authorList>
            <person name="Barrero R.A."/>
            <person name="Guerrero F.D."/>
            <person name="Moolhuijzen P."/>
            <person name="Goolsby J.A."/>
            <person name="Tidwell J."/>
            <person name="Bellgard S.E."/>
            <person name="Bellgard M.I."/>
        </authorList>
    </citation>
    <scope>NUCLEOTIDE SEQUENCE</scope>
    <source>
        <tissue evidence="2">Shoot tissue taken approximately 20 cm above the soil surface</tissue>
    </source>
</reference>
<accession>A0A0A9D0Z8</accession>
<feature type="compositionally biased region" description="Basic residues" evidence="1">
    <location>
        <begin position="1"/>
        <end position="18"/>
    </location>
</feature>
<evidence type="ECO:0000256" key="1">
    <source>
        <dbReference type="SAM" id="MobiDB-lite"/>
    </source>
</evidence>
<dbReference type="Gene3D" id="3.10.20.90">
    <property type="entry name" value="Phosphatidylinositol 3-kinase Catalytic Subunit, Chain A, domain 1"/>
    <property type="match status" value="1"/>
</dbReference>
<dbReference type="AlphaFoldDB" id="A0A0A9D0Z8"/>
<reference evidence="2" key="1">
    <citation type="submission" date="2014-09" db="EMBL/GenBank/DDBJ databases">
        <authorList>
            <person name="Magalhaes I.L.F."/>
            <person name="Oliveira U."/>
            <person name="Santos F.R."/>
            <person name="Vidigal T.H.D.A."/>
            <person name="Brescovit A.D."/>
            <person name="Santos A.J."/>
        </authorList>
    </citation>
    <scope>NUCLEOTIDE SEQUENCE</scope>
    <source>
        <tissue evidence="2">Shoot tissue taken approximately 20 cm above the soil surface</tissue>
    </source>
</reference>
<dbReference type="EMBL" id="GBRH01216384">
    <property type="protein sequence ID" value="JAD81511.1"/>
    <property type="molecule type" value="Transcribed_RNA"/>
</dbReference>
<organism evidence="2">
    <name type="scientific">Arundo donax</name>
    <name type="common">Giant reed</name>
    <name type="synonym">Donax arundinaceus</name>
    <dbReference type="NCBI Taxonomy" id="35708"/>
    <lineage>
        <taxon>Eukaryota</taxon>
        <taxon>Viridiplantae</taxon>
        <taxon>Streptophyta</taxon>
        <taxon>Embryophyta</taxon>
        <taxon>Tracheophyta</taxon>
        <taxon>Spermatophyta</taxon>
        <taxon>Magnoliopsida</taxon>
        <taxon>Liliopsida</taxon>
        <taxon>Poales</taxon>
        <taxon>Poaceae</taxon>
        <taxon>PACMAD clade</taxon>
        <taxon>Arundinoideae</taxon>
        <taxon>Arundineae</taxon>
        <taxon>Arundo</taxon>
    </lineage>
</organism>
<sequence>MPPVLPKRKVQGSGRRRREVQAPADAKPDTLSTQSEKKFNSIWFSLVASFHQQGDAPLPQIPSRYLRIQDGNVPASSIQKYLMQKLSLPSESEVEIKCCEQPVNPTQPLCNLVELWLKGRSRQTTQAMIGSSAKEFVMVLTYGRPKAPSL</sequence>
<evidence type="ECO:0000313" key="2">
    <source>
        <dbReference type="EMBL" id="JAD81511.1"/>
    </source>
</evidence>
<dbReference type="PANTHER" id="PTHR46293">
    <property type="entry name" value="E3 UBIQUITIN PROTEIN LIGASE DRIP1"/>
    <property type="match status" value="1"/>
</dbReference>
<dbReference type="PANTHER" id="PTHR46293:SF1">
    <property type="entry name" value="OS03G0632800 PROTEIN"/>
    <property type="match status" value="1"/>
</dbReference>
<name>A0A0A9D0Z8_ARUDO</name>
<dbReference type="GO" id="GO:0004842">
    <property type="term" value="F:ubiquitin-protein transferase activity"/>
    <property type="evidence" value="ECO:0007669"/>
    <property type="project" value="InterPro"/>
</dbReference>
<feature type="region of interest" description="Disordered" evidence="1">
    <location>
        <begin position="1"/>
        <end position="34"/>
    </location>
</feature>
<proteinExistence type="predicted"/>
<protein>
    <submittedName>
        <fullName evidence="2">Uncharacterized protein</fullName>
    </submittedName>
</protein>